<sequence length="41" mass="5004">MGNIFKGKLSAFYALFLWVYITIYREIFKSIYLFIKIHILE</sequence>
<evidence type="ECO:0000313" key="2">
    <source>
        <dbReference type="EMBL" id="ERT65730.1"/>
    </source>
</evidence>
<dbReference type="EMBL" id="AXZG01000049">
    <property type="protein sequence ID" value="ERT65730.1"/>
    <property type="molecule type" value="Genomic_DNA"/>
</dbReference>
<evidence type="ECO:0000256" key="1">
    <source>
        <dbReference type="SAM" id="Phobius"/>
    </source>
</evidence>
<keyword evidence="1" id="KW-0812">Transmembrane</keyword>
<proteinExistence type="predicted"/>
<reference evidence="2 3" key="1">
    <citation type="submission" date="2013-08" db="EMBL/GenBank/DDBJ databases">
        <authorList>
            <person name="Weinstock G."/>
            <person name="Sodergren E."/>
            <person name="Wylie T."/>
            <person name="Fulton L."/>
            <person name="Fulton R."/>
            <person name="Fronick C."/>
            <person name="O'Laughlin M."/>
            <person name="Godfrey J."/>
            <person name="Miner T."/>
            <person name="Herter B."/>
            <person name="Appelbaum E."/>
            <person name="Cordes M."/>
            <person name="Lek S."/>
            <person name="Wollam A."/>
            <person name="Pepin K.H."/>
            <person name="Palsikar V.B."/>
            <person name="Mitreva M."/>
            <person name="Wilson R.K."/>
        </authorList>
    </citation>
    <scope>NUCLEOTIDE SEQUENCE [LARGE SCALE GENOMIC DNA]</scope>
    <source>
        <strain evidence="2 3">F0184</strain>
    </source>
</reference>
<keyword evidence="1" id="KW-0472">Membrane</keyword>
<keyword evidence="1" id="KW-1133">Transmembrane helix</keyword>
<feature type="transmembrane region" description="Helical" evidence="1">
    <location>
        <begin position="12"/>
        <end position="35"/>
    </location>
</feature>
<dbReference type="Proteomes" id="UP000017174">
    <property type="component" value="Unassembled WGS sequence"/>
</dbReference>
<comment type="caution">
    <text evidence="2">The sequence shown here is derived from an EMBL/GenBank/DDBJ whole genome shotgun (WGS) entry which is preliminary data.</text>
</comment>
<name>U7V2F8_9MICC</name>
<organism evidence="2 3">
    <name type="scientific">Rothia aeria F0184</name>
    <dbReference type="NCBI Taxonomy" id="888019"/>
    <lineage>
        <taxon>Bacteria</taxon>
        <taxon>Bacillati</taxon>
        <taxon>Actinomycetota</taxon>
        <taxon>Actinomycetes</taxon>
        <taxon>Micrococcales</taxon>
        <taxon>Micrococcaceae</taxon>
        <taxon>Rothia</taxon>
    </lineage>
</organism>
<accession>U7V2F8</accession>
<dbReference type="AlphaFoldDB" id="U7V2F8"/>
<evidence type="ECO:0000313" key="3">
    <source>
        <dbReference type="Proteomes" id="UP000017174"/>
    </source>
</evidence>
<protein>
    <submittedName>
        <fullName evidence="2">Uncharacterized protein</fullName>
    </submittedName>
</protein>
<gene>
    <name evidence="2" type="ORF">HMPREF0742_01647</name>
</gene>
<dbReference type="HOGENOM" id="CLU_3276078_0_0_11"/>